<name>A0A4P6M2W7_9FIRM</name>
<organism evidence="1 2">
    <name type="scientific">Blautia producta</name>
    <dbReference type="NCBI Taxonomy" id="33035"/>
    <lineage>
        <taxon>Bacteria</taxon>
        <taxon>Bacillati</taxon>
        <taxon>Bacillota</taxon>
        <taxon>Clostridia</taxon>
        <taxon>Lachnospirales</taxon>
        <taxon>Lachnospiraceae</taxon>
        <taxon>Blautia</taxon>
    </lineage>
</organism>
<evidence type="ECO:0000313" key="1">
    <source>
        <dbReference type="EMBL" id="QBE98445.1"/>
    </source>
</evidence>
<dbReference type="Proteomes" id="UP000289794">
    <property type="component" value="Chromosome"/>
</dbReference>
<sequence>MESDNNDAVLKTETINNETWYYIETEDQLRSIAYNDETLARNYIQQPDIELTSEWITIGDDEHPFTGTYNGNGYTISRLCYPVGEKKYTGLFEYSKGGEMYNNTLLSPDTFYPRLLKFKLVYQTCQNMCLRRKLLACRSAFLCSGRIILHYIGYLINALHHLGD</sequence>
<gene>
    <name evidence="1" type="ORF">PMF13cell1_04011</name>
</gene>
<proteinExistence type="predicted"/>
<protein>
    <submittedName>
        <fullName evidence="1">Uncharacterized protein</fullName>
    </submittedName>
</protein>
<dbReference type="AlphaFoldDB" id="A0A4P6M2W7"/>
<dbReference type="EMBL" id="CP035945">
    <property type="protein sequence ID" value="QBE98445.1"/>
    <property type="molecule type" value="Genomic_DNA"/>
</dbReference>
<reference evidence="1 2" key="1">
    <citation type="submission" date="2019-01" db="EMBL/GenBank/DDBJ databases">
        <title>PMF-metabolizing Aryl O-demethylase.</title>
        <authorList>
            <person name="Kim M."/>
        </authorList>
    </citation>
    <scope>NUCLEOTIDE SEQUENCE [LARGE SCALE GENOMIC DNA]</scope>
    <source>
        <strain evidence="1 2">PMF1</strain>
    </source>
</reference>
<dbReference type="KEGG" id="bpro:PMF13cell1_04011"/>
<accession>A0A4P6M2W7</accession>
<dbReference type="Gene3D" id="2.160.20.110">
    <property type="match status" value="1"/>
</dbReference>
<evidence type="ECO:0000313" key="2">
    <source>
        <dbReference type="Proteomes" id="UP000289794"/>
    </source>
</evidence>